<protein>
    <submittedName>
        <fullName evidence="1">Uncharacterized protein</fullName>
    </submittedName>
</protein>
<sequence length="272" mass="30969">MSKDVLKYLTSEGLSPQEEYNQGLALLMQNPASRNAVRSYNNKGFSKQGLENLKYDLKKSFGIKDQDIRKYKEENVPVIEERNLEVFFEENTDKVTELLSEITEDAKKGMKLYGKYTFLRSADCPKEYKILVGDAITAFENYKAGHEELFTKVASLADPILDENEIFEIANQVLEDFELNREIHAELQHYADTGEILGKHEIFADYNLEKEISKLTAAELAGRSSNLKSYISKANKLINTSKNPEEVEAAKVRLANLKKEKALVDKTLKAKK</sequence>
<comment type="caution">
    <text evidence="1">The sequence shown here is derived from an EMBL/GenBank/DDBJ whole genome shotgun (WGS) entry which is preliminary data.</text>
</comment>
<evidence type="ECO:0000313" key="2">
    <source>
        <dbReference type="Proteomes" id="UP000028719"/>
    </source>
</evidence>
<reference evidence="1 2" key="1">
    <citation type="submission" date="2014-07" db="EMBL/GenBank/DDBJ databases">
        <title>Genome of Chryseobacterium vrystaatense LMG 22846.</title>
        <authorList>
            <person name="Pipes S.E."/>
            <person name="Stropko S.J."/>
            <person name="Newman J.D."/>
        </authorList>
    </citation>
    <scope>NUCLEOTIDE SEQUENCE [LARGE SCALE GENOMIC DNA]</scope>
    <source>
        <strain evidence="1 2">LMG 22846</strain>
    </source>
</reference>
<evidence type="ECO:0000313" key="1">
    <source>
        <dbReference type="EMBL" id="KFF24767.1"/>
    </source>
</evidence>
<organism evidence="1 2">
    <name type="scientific">Chryseobacterium vrystaatense</name>
    <dbReference type="NCBI Taxonomy" id="307480"/>
    <lineage>
        <taxon>Bacteria</taxon>
        <taxon>Pseudomonadati</taxon>
        <taxon>Bacteroidota</taxon>
        <taxon>Flavobacteriia</taxon>
        <taxon>Flavobacteriales</taxon>
        <taxon>Weeksellaceae</taxon>
        <taxon>Chryseobacterium group</taxon>
        <taxon>Chryseobacterium</taxon>
    </lineage>
</organism>
<dbReference type="EMBL" id="JPRI01000007">
    <property type="protein sequence ID" value="KFF24767.1"/>
    <property type="molecule type" value="Genomic_DNA"/>
</dbReference>
<name>A0ABR4UJ46_9FLAO</name>
<dbReference type="RefSeq" id="WP_034747046.1">
    <property type="nucleotide sequence ID" value="NZ_JPRI01000007.1"/>
</dbReference>
<proteinExistence type="predicted"/>
<accession>A0ABR4UJ46</accession>
<dbReference type="Proteomes" id="UP000028719">
    <property type="component" value="Unassembled WGS sequence"/>
</dbReference>
<gene>
    <name evidence="1" type="ORF">IW16_17685</name>
</gene>
<keyword evidence="2" id="KW-1185">Reference proteome</keyword>